<dbReference type="InterPro" id="IPR001926">
    <property type="entry name" value="TrpB-like_PALP"/>
</dbReference>
<comment type="cofactor">
    <cofactor evidence="1">
        <name>pyridoxal 5'-phosphate</name>
        <dbReference type="ChEBI" id="CHEBI:597326"/>
    </cofactor>
</comment>
<dbReference type="Pfam" id="PF00291">
    <property type="entry name" value="PALP"/>
    <property type="match status" value="1"/>
</dbReference>
<dbReference type="InterPro" id="IPR046342">
    <property type="entry name" value="CBS_dom_sf"/>
</dbReference>
<protein>
    <recommendedName>
        <fullName evidence="7">Cysteine synthase B</fullName>
        <ecNumber evidence="4">2.5.1.47</ecNumber>
    </recommendedName>
    <alternativeName>
        <fullName evidence="8">O-acetylserine (thiol)-lyase B</fullName>
    </alternativeName>
    <alternativeName>
        <fullName evidence="9">O-acetylserine sulfhydrylase B</fullName>
    </alternativeName>
</protein>
<evidence type="ECO:0000256" key="8">
    <source>
        <dbReference type="ARBA" id="ARBA00078257"/>
    </source>
</evidence>
<dbReference type="Gene3D" id="3.10.580.10">
    <property type="entry name" value="CBS-domain"/>
    <property type="match status" value="1"/>
</dbReference>
<dbReference type="SMART" id="SM00116">
    <property type="entry name" value="CBS"/>
    <property type="match status" value="2"/>
</dbReference>
<dbReference type="CDD" id="cd01561">
    <property type="entry name" value="CBS_like"/>
    <property type="match status" value="1"/>
</dbReference>
<evidence type="ECO:0000256" key="7">
    <source>
        <dbReference type="ARBA" id="ARBA00072081"/>
    </source>
</evidence>
<dbReference type="RefSeq" id="WP_146313670.1">
    <property type="nucleotide sequence ID" value="NZ_VOHE01000012.1"/>
</dbReference>
<dbReference type="CDD" id="cd04608">
    <property type="entry name" value="CBS_pair_CBS"/>
    <property type="match status" value="1"/>
</dbReference>
<organism evidence="12 13">
    <name type="scientific">Luteimonas wenzhouensis</name>
    <dbReference type="NCBI Taxonomy" id="2599615"/>
    <lineage>
        <taxon>Bacteria</taxon>
        <taxon>Pseudomonadati</taxon>
        <taxon>Pseudomonadota</taxon>
        <taxon>Gammaproteobacteria</taxon>
        <taxon>Lysobacterales</taxon>
        <taxon>Lysobacteraceae</taxon>
        <taxon>Luteimonas</taxon>
    </lineage>
</organism>
<name>A0A5C5TTE3_9GAMM</name>
<dbReference type="Gene3D" id="3.40.50.1100">
    <property type="match status" value="2"/>
</dbReference>
<evidence type="ECO:0000256" key="9">
    <source>
        <dbReference type="ARBA" id="ARBA00079153"/>
    </source>
</evidence>
<comment type="catalytic activity">
    <reaction evidence="6">
        <text>O-acetyl-L-serine + hydrogen sulfide = L-cysteine + acetate</text>
        <dbReference type="Rhea" id="RHEA:14829"/>
        <dbReference type="ChEBI" id="CHEBI:29919"/>
        <dbReference type="ChEBI" id="CHEBI:30089"/>
        <dbReference type="ChEBI" id="CHEBI:35235"/>
        <dbReference type="ChEBI" id="CHEBI:58340"/>
        <dbReference type="EC" id="2.5.1.47"/>
    </reaction>
</comment>
<evidence type="ECO:0000256" key="10">
    <source>
        <dbReference type="PROSITE-ProRule" id="PRU00703"/>
    </source>
</evidence>
<evidence type="ECO:0000256" key="5">
    <source>
        <dbReference type="ARBA" id="ARBA00022898"/>
    </source>
</evidence>
<dbReference type="AlphaFoldDB" id="A0A5C5TTE3"/>
<accession>A0A5C5TTE3</accession>
<dbReference type="GO" id="GO:0004124">
    <property type="term" value="F:cysteine synthase activity"/>
    <property type="evidence" value="ECO:0007669"/>
    <property type="project" value="UniProtKB-EC"/>
</dbReference>
<gene>
    <name evidence="12" type="ORF">FQY79_14855</name>
</gene>
<feature type="domain" description="CBS" evidence="11">
    <location>
        <begin position="343"/>
        <end position="399"/>
    </location>
</feature>
<sequence>MTIHSSVLELIAETPIVRAQRLDTGVCELYLKLESQNPGGSIKDRIGLRMIEAAEARGDIRPGDTLVEGTAGNTGIALALVAQQKGYRLVLVIPDKMSREKIFNLKAMGAEVVLTRSDVPKGHPEHYQDLAASIAARTPGAYHINQFGNPDNPAAHEHGTGPEILRQMAEVGGVDAVVAGVGSGGTITGLANCFARHAPHVELILADPAGSVLAGLVRTGELGKATGSWLVEGIGEGSSPPSVADFSRVRTAYSIDDRESFLAARELLRKEGILGGSSTGTLLAAALRWCREQTTPKKVLVFVCDTGNKYLSKLYNDYWMLDNGFIEREQHGDLRDLILRPYQQRDTVVLAPGDLLMTAYQRMKLYEISQLPVMDGDRIVGILDESDVLLHVYGDEKRFRDPVSTAMVRKLDILDVKSPVESLLPVFDRGHVAIVVDGQKFLGLITRIDLLNYLRRRVY</sequence>
<dbReference type="EMBL" id="VOHE01000012">
    <property type="protein sequence ID" value="TWT16927.1"/>
    <property type="molecule type" value="Genomic_DNA"/>
</dbReference>
<dbReference type="GO" id="GO:0006535">
    <property type="term" value="P:cysteine biosynthetic process from serine"/>
    <property type="evidence" value="ECO:0007669"/>
    <property type="project" value="InterPro"/>
</dbReference>
<evidence type="ECO:0000256" key="2">
    <source>
        <dbReference type="ARBA" id="ARBA00004962"/>
    </source>
</evidence>
<evidence type="ECO:0000256" key="6">
    <source>
        <dbReference type="ARBA" id="ARBA00047931"/>
    </source>
</evidence>
<proteinExistence type="inferred from homology"/>
<reference evidence="12 13" key="1">
    <citation type="submission" date="2019-07" db="EMBL/GenBank/DDBJ databases">
        <title>Luteimonas sp. YD-1 nov., isolated from acidic soil.</title>
        <authorList>
            <person name="Zhou J."/>
        </authorList>
    </citation>
    <scope>NUCLEOTIDE SEQUENCE [LARGE SCALE GENOMIC DNA]</scope>
    <source>
        <strain evidence="12 13">YD-1</strain>
    </source>
</reference>
<dbReference type="InterPro" id="IPR000644">
    <property type="entry name" value="CBS_dom"/>
</dbReference>
<dbReference type="InterPro" id="IPR036052">
    <property type="entry name" value="TrpB-like_PALP_sf"/>
</dbReference>
<dbReference type="PROSITE" id="PS51371">
    <property type="entry name" value="CBS"/>
    <property type="match status" value="1"/>
</dbReference>
<evidence type="ECO:0000313" key="13">
    <source>
        <dbReference type="Proteomes" id="UP000315949"/>
    </source>
</evidence>
<dbReference type="InterPro" id="IPR050214">
    <property type="entry name" value="Cys_Synth/Cystath_Beta-Synth"/>
</dbReference>
<evidence type="ECO:0000256" key="4">
    <source>
        <dbReference type="ARBA" id="ARBA00012681"/>
    </source>
</evidence>
<dbReference type="FunFam" id="3.40.50.1100:FF:000118">
    <property type="entry name" value="Related to CYS4-cystathionine beta-synthase"/>
    <property type="match status" value="1"/>
</dbReference>
<dbReference type="FunFam" id="3.40.50.1100:FF:000003">
    <property type="entry name" value="Cystathionine beta-synthase"/>
    <property type="match status" value="1"/>
</dbReference>
<keyword evidence="10" id="KW-0129">CBS domain</keyword>
<dbReference type="PROSITE" id="PS00901">
    <property type="entry name" value="CYS_SYNTHASE"/>
    <property type="match status" value="1"/>
</dbReference>
<dbReference type="InterPro" id="IPR046353">
    <property type="entry name" value="CBS_C"/>
</dbReference>
<keyword evidence="13" id="KW-1185">Reference proteome</keyword>
<dbReference type="Pfam" id="PF00571">
    <property type="entry name" value="CBS"/>
    <property type="match status" value="2"/>
</dbReference>
<comment type="similarity">
    <text evidence="3">Belongs to the cysteine synthase/cystathionine beta-synthase family.</text>
</comment>
<evidence type="ECO:0000256" key="3">
    <source>
        <dbReference type="ARBA" id="ARBA00007103"/>
    </source>
</evidence>
<dbReference type="InterPro" id="IPR001216">
    <property type="entry name" value="P-phosphate_BS"/>
</dbReference>
<dbReference type="PANTHER" id="PTHR10314">
    <property type="entry name" value="CYSTATHIONINE BETA-SYNTHASE"/>
    <property type="match status" value="1"/>
</dbReference>
<evidence type="ECO:0000256" key="1">
    <source>
        <dbReference type="ARBA" id="ARBA00001933"/>
    </source>
</evidence>
<comment type="pathway">
    <text evidence="2">Amino-acid biosynthesis; L-cysteine biosynthesis; L-cysteine from L-serine: step 2/2.</text>
</comment>
<keyword evidence="5" id="KW-0663">Pyridoxal phosphate</keyword>
<dbReference type="SUPFAM" id="SSF54631">
    <property type="entry name" value="CBS-domain pair"/>
    <property type="match status" value="1"/>
</dbReference>
<dbReference type="Proteomes" id="UP000315949">
    <property type="component" value="Unassembled WGS sequence"/>
</dbReference>
<comment type="caution">
    <text evidence="12">The sequence shown here is derived from an EMBL/GenBank/DDBJ whole genome shotgun (WGS) entry which is preliminary data.</text>
</comment>
<evidence type="ECO:0000259" key="11">
    <source>
        <dbReference type="PROSITE" id="PS51371"/>
    </source>
</evidence>
<dbReference type="OrthoDB" id="9805733at2"/>
<dbReference type="SUPFAM" id="SSF53686">
    <property type="entry name" value="Tryptophan synthase beta subunit-like PLP-dependent enzymes"/>
    <property type="match status" value="1"/>
</dbReference>
<evidence type="ECO:0000313" key="12">
    <source>
        <dbReference type="EMBL" id="TWT16927.1"/>
    </source>
</evidence>
<dbReference type="EC" id="2.5.1.47" evidence="4"/>